<accession>A0A6A4QFL7</accession>
<dbReference type="Proteomes" id="UP000447434">
    <property type="component" value="Chromosome 6"/>
</dbReference>
<comment type="caution">
    <text evidence="1">The sequence shown here is derived from an EMBL/GenBank/DDBJ whole genome shotgun (WGS) entry which is preliminary data.</text>
</comment>
<dbReference type="EMBL" id="WOCE01000006">
    <property type="protein sequence ID" value="KAE9612412.1"/>
    <property type="molecule type" value="Genomic_DNA"/>
</dbReference>
<sequence>MLCASNGEKLWGLLSHYKYQKSHQESLLVYFQVMNQDVLPCYVLPKAVDPLLLHLSLFH</sequence>
<name>A0A6A4QFL7_LUPAL</name>
<proteinExistence type="predicted"/>
<keyword evidence="2" id="KW-1185">Reference proteome</keyword>
<reference evidence="2" key="1">
    <citation type="journal article" date="2020" name="Nat. Commun.">
        <title>Genome sequence of the cluster root forming white lupin.</title>
        <authorList>
            <person name="Hufnagel B."/>
            <person name="Marques A."/>
            <person name="Soriano A."/>
            <person name="Marques L."/>
            <person name="Divol F."/>
            <person name="Doumas P."/>
            <person name="Sallet E."/>
            <person name="Mancinotti D."/>
            <person name="Carrere S."/>
            <person name="Marande W."/>
            <person name="Arribat S."/>
            <person name="Keller J."/>
            <person name="Huneau C."/>
            <person name="Blein T."/>
            <person name="Aime D."/>
            <person name="Laguerre M."/>
            <person name="Taylor J."/>
            <person name="Schubert V."/>
            <person name="Nelson M."/>
            <person name="Geu-Flores F."/>
            <person name="Crespi M."/>
            <person name="Gallardo-Guerrero K."/>
            <person name="Delaux P.-M."/>
            <person name="Salse J."/>
            <person name="Berges H."/>
            <person name="Guyot R."/>
            <person name="Gouzy J."/>
            <person name="Peret B."/>
        </authorList>
    </citation>
    <scope>NUCLEOTIDE SEQUENCE [LARGE SCALE GENOMIC DNA]</scope>
    <source>
        <strain evidence="2">cv. Amiga</strain>
    </source>
</reference>
<evidence type="ECO:0000313" key="2">
    <source>
        <dbReference type="Proteomes" id="UP000447434"/>
    </source>
</evidence>
<dbReference type="AlphaFoldDB" id="A0A6A4QFL7"/>
<protein>
    <submittedName>
        <fullName evidence="1">Uncharacterized protein</fullName>
    </submittedName>
</protein>
<evidence type="ECO:0000313" key="1">
    <source>
        <dbReference type="EMBL" id="KAE9612412.1"/>
    </source>
</evidence>
<organism evidence="1 2">
    <name type="scientific">Lupinus albus</name>
    <name type="common">White lupine</name>
    <name type="synonym">Lupinus termis</name>
    <dbReference type="NCBI Taxonomy" id="3870"/>
    <lineage>
        <taxon>Eukaryota</taxon>
        <taxon>Viridiplantae</taxon>
        <taxon>Streptophyta</taxon>
        <taxon>Embryophyta</taxon>
        <taxon>Tracheophyta</taxon>
        <taxon>Spermatophyta</taxon>
        <taxon>Magnoliopsida</taxon>
        <taxon>eudicotyledons</taxon>
        <taxon>Gunneridae</taxon>
        <taxon>Pentapetalae</taxon>
        <taxon>rosids</taxon>
        <taxon>fabids</taxon>
        <taxon>Fabales</taxon>
        <taxon>Fabaceae</taxon>
        <taxon>Papilionoideae</taxon>
        <taxon>50 kb inversion clade</taxon>
        <taxon>genistoids sensu lato</taxon>
        <taxon>core genistoids</taxon>
        <taxon>Genisteae</taxon>
        <taxon>Lupinus</taxon>
    </lineage>
</organism>
<gene>
    <name evidence="1" type="ORF">Lalb_Chr06g0172801</name>
</gene>